<proteinExistence type="predicted"/>
<comment type="caution">
    <text evidence="1">The sequence shown here is derived from an EMBL/GenBank/DDBJ whole genome shotgun (WGS) entry which is preliminary data.</text>
</comment>
<sequence length="313" mass="37224">MFETPILFIVFNRPDVTVRVFKEIKKQKPKFLFIAADGPRVGFEDDIDKCRKVREIVLNSVDWDCEIKTLFRNKNLGCGKAVSGAIDWFFENVEMGIILEDDCLPNHSFFGFCKILLERYKHEDQVYAISGNNFQDGIQRGEASYYFSNYGFIWGWATWRRAWNRYDYKLKDLDKFKKQKLIKRIDKRRNFQSYWYQIFDEVYQNKIDTWDYQWLFAIWYNKGMVALPNVNLVSNIGFGEEATHTIDYTPLSKVPTKNVGLIRHPKNIEVNKKADKYLTEKVYGIIEQNNILIRRFIPDIIKKLIAKLLKITR</sequence>
<keyword evidence="2" id="KW-1185">Reference proteome</keyword>
<evidence type="ECO:0000313" key="1">
    <source>
        <dbReference type="EMBL" id="GGG33426.1"/>
    </source>
</evidence>
<name>A0ABQ1WJT4_9FLAO</name>
<dbReference type="Gene3D" id="3.90.550.10">
    <property type="entry name" value="Spore Coat Polysaccharide Biosynthesis Protein SpsA, Chain A"/>
    <property type="match status" value="1"/>
</dbReference>
<dbReference type="EMBL" id="BMIX01000003">
    <property type="protein sequence ID" value="GGG33426.1"/>
    <property type="molecule type" value="Genomic_DNA"/>
</dbReference>
<dbReference type="SUPFAM" id="SSF53448">
    <property type="entry name" value="Nucleotide-diphospho-sugar transferases"/>
    <property type="match status" value="1"/>
</dbReference>
<dbReference type="InterPro" id="IPR029044">
    <property type="entry name" value="Nucleotide-diphossugar_trans"/>
</dbReference>
<organism evidence="1 2">
    <name type="scientific">Christiangramia forsetii</name>
    <dbReference type="NCBI Taxonomy" id="411153"/>
    <lineage>
        <taxon>Bacteria</taxon>
        <taxon>Pseudomonadati</taxon>
        <taxon>Bacteroidota</taxon>
        <taxon>Flavobacteriia</taxon>
        <taxon>Flavobacteriales</taxon>
        <taxon>Flavobacteriaceae</taxon>
        <taxon>Christiangramia</taxon>
    </lineage>
</organism>
<accession>A0ABQ1WJT4</accession>
<dbReference type="Proteomes" id="UP000605733">
    <property type="component" value="Unassembled WGS sequence"/>
</dbReference>
<evidence type="ECO:0000313" key="2">
    <source>
        <dbReference type="Proteomes" id="UP000605733"/>
    </source>
</evidence>
<gene>
    <name evidence="1" type="ORF">GCM10011532_16310</name>
</gene>
<protein>
    <submittedName>
        <fullName evidence="1">Hemolytic protein HlpA</fullName>
    </submittedName>
</protein>
<reference evidence="2" key="1">
    <citation type="journal article" date="2019" name="Int. J. Syst. Evol. Microbiol.">
        <title>The Global Catalogue of Microorganisms (GCM) 10K type strain sequencing project: providing services to taxonomists for standard genome sequencing and annotation.</title>
        <authorList>
            <consortium name="The Broad Institute Genomics Platform"/>
            <consortium name="The Broad Institute Genome Sequencing Center for Infectious Disease"/>
            <person name="Wu L."/>
            <person name="Ma J."/>
        </authorList>
    </citation>
    <scope>NUCLEOTIDE SEQUENCE [LARGE SCALE GENOMIC DNA]</scope>
    <source>
        <strain evidence="2">CGMCC 1.15422</strain>
    </source>
</reference>
<dbReference type="RefSeq" id="WP_011708468.1">
    <property type="nucleotide sequence ID" value="NZ_BMIX01000003.1"/>
</dbReference>